<protein>
    <submittedName>
        <fullName evidence="1">Uncharacterized protein</fullName>
    </submittedName>
</protein>
<gene>
    <name evidence="1" type="ORF">SLAV_07485</name>
</gene>
<proteinExistence type="predicted"/>
<accession>A0A2K8PBA8</accession>
<evidence type="ECO:0000313" key="2">
    <source>
        <dbReference type="Proteomes" id="UP000231791"/>
    </source>
</evidence>
<dbReference type="RefSeq" id="WP_030224766.1">
    <property type="nucleotide sequence ID" value="NZ_CP024985.1"/>
</dbReference>
<name>A0A2K8PBA8_STRLA</name>
<keyword evidence="2" id="KW-1185">Reference proteome</keyword>
<dbReference type="GeneID" id="49382604"/>
<dbReference type="OrthoDB" id="4554121at2"/>
<dbReference type="EMBL" id="CP024985">
    <property type="protein sequence ID" value="ATZ23400.1"/>
    <property type="molecule type" value="Genomic_DNA"/>
</dbReference>
<evidence type="ECO:0000313" key="1">
    <source>
        <dbReference type="EMBL" id="ATZ23400.1"/>
    </source>
</evidence>
<sequence length="197" mass="21888">MARGPEFADDHIRLPADAWLPRTTLTAADVRDADPEASPPELRTRSGETVFVPAGRRAELERFCARYGIPLRRRPDVWGDLLDPFLDTWFTPEEEAATLARLDRAGLGPAEVAAIRERVAPLMRAHNHMLWEWHALGLGDLLAAAAGSLVPDHLRIPPQERAAFRAWAMEIADRPARRTGRGDGRAAGTDGRRPRAR</sequence>
<dbReference type="KEGG" id="slx:SLAV_07485"/>
<reference evidence="1 2" key="1">
    <citation type="submission" date="2017-11" db="EMBL/GenBank/DDBJ databases">
        <title>Complete genome sequence of Streptomyces lavendulae subsp. lavendulae CCM 3239 (formerly 'Streptomyces aureofaciens CCM 3239'), the producer of the angucycline-type antibiotic auricin.</title>
        <authorList>
            <person name="Busche T."/>
            <person name="Novakova R."/>
            <person name="Al'Dilaimi A."/>
            <person name="Homerova D."/>
            <person name="Feckova L."/>
            <person name="Rezuchova B."/>
            <person name="Mingyar E."/>
            <person name="Csolleiova D."/>
            <person name="Bekeova C."/>
            <person name="Winkler A."/>
            <person name="Sevcikova B."/>
            <person name="Kalinowski J."/>
            <person name="Kormanec J."/>
            <person name="Ruckert C."/>
        </authorList>
    </citation>
    <scope>NUCLEOTIDE SEQUENCE [LARGE SCALE GENOMIC DNA]</scope>
    <source>
        <strain evidence="1 2">CCM 3239</strain>
    </source>
</reference>
<dbReference type="Proteomes" id="UP000231791">
    <property type="component" value="Chromosome"/>
</dbReference>
<dbReference type="AlphaFoldDB" id="A0A2K8PBA8"/>
<organism evidence="1 2">
    <name type="scientific">Streptomyces lavendulae subsp. lavendulae</name>
    <dbReference type="NCBI Taxonomy" id="58340"/>
    <lineage>
        <taxon>Bacteria</taxon>
        <taxon>Bacillati</taxon>
        <taxon>Actinomycetota</taxon>
        <taxon>Actinomycetes</taxon>
        <taxon>Kitasatosporales</taxon>
        <taxon>Streptomycetaceae</taxon>
        <taxon>Streptomyces</taxon>
    </lineage>
</organism>